<dbReference type="SUPFAM" id="SSF50494">
    <property type="entry name" value="Trypsin-like serine proteases"/>
    <property type="match status" value="1"/>
</dbReference>
<evidence type="ECO:0000256" key="1">
    <source>
        <dbReference type="SAM" id="MobiDB-lite"/>
    </source>
</evidence>
<dbReference type="InterPro" id="IPR009003">
    <property type="entry name" value="Peptidase_S1_PA"/>
</dbReference>
<feature type="transmembrane region" description="Helical" evidence="2">
    <location>
        <begin position="96"/>
        <end position="117"/>
    </location>
</feature>
<dbReference type="InterPro" id="IPR001940">
    <property type="entry name" value="Peptidase_S1C"/>
</dbReference>
<organism evidence="3 4">
    <name type="scientific">Actinacidiphila acididurans</name>
    <dbReference type="NCBI Taxonomy" id="2784346"/>
    <lineage>
        <taxon>Bacteria</taxon>
        <taxon>Bacillati</taxon>
        <taxon>Actinomycetota</taxon>
        <taxon>Actinomycetes</taxon>
        <taxon>Kitasatosporales</taxon>
        <taxon>Streptomycetaceae</taxon>
        <taxon>Actinacidiphila</taxon>
    </lineage>
</organism>
<feature type="compositionally biased region" description="Low complexity" evidence="1">
    <location>
        <begin position="47"/>
        <end position="63"/>
    </location>
</feature>
<name>A0ABS2TYN5_9ACTN</name>
<keyword evidence="2" id="KW-1133">Transmembrane helix</keyword>
<reference evidence="3 4" key="1">
    <citation type="submission" date="2021-01" db="EMBL/GenBank/DDBJ databases">
        <title>Streptomyces acididurans sp. nov., isolated from a peat swamp forest soil.</title>
        <authorList>
            <person name="Chantavorakit T."/>
            <person name="Duangmal K."/>
        </authorList>
    </citation>
    <scope>NUCLEOTIDE SEQUENCE [LARGE SCALE GENOMIC DNA]</scope>
    <source>
        <strain evidence="3 4">KK5PA1</strain>
    </source>
</reference>
<feature type="region of interest" description="Disordered" evidence="1">
    <location>
        <begin position="1"/>
        <end position="88"/>
    </location>
</feature>
<keyword evidence="2" id="KW-0812">Transmembrane</keyword>
<sequence length="386" mass="37938">MREESYRTGGEPEHPHDPQLPLHFGPTVPAPGTPGGDGTSAYGDPYASGPAGSAHSASATGEPVDPPQYPAAPPAWSELPPPQVLPPHRRRARRPYALLAAVAVAAGVIGGGAGALIGNATGDSGKQTAASVAAATTASKIDGSVASVTKAVDPSVVEINATSADGKATGSGVIITSDGQIVTNNHVIAGAQSVSVTYTNGRSASATVVGADPQKDLALIKVQGASGLPAATLGDSNAVAVGDQVVAIGSPEGLSNTVTSGIVSALNRDVTVPVEDGQSVQNNPFGGNSGRWPFSFGGNQFNGDTGSSTTTYKAIQTDASLNPGNSGGALINMSGQIIGINAAMFSDSSSSSGGDSSTAGSVGLGFAIPINTVKADLAHLRAGGTN</sequence>
<dbReference type="EMBL" id="JADKYB010000018">
    <property type="protein sequence ID" value="MBM9508446.1"/>
    <property type="molecule type" value="Genomic_DNA"/>
</dbReference>
<feature type="compositionally biased region" description="Basic and acidic residues" evidence="1">
    <location>
        <begin position="1"/>
        <end position="17"/>
    </location>
</feature>
<dbReference type="InterPro" id="IPR043504">
    <property type="entry name" value="Peptidase_S1_PA_chymotrypsin"/>
</dbReference>
<evidence type="ECO:0000256" key="2">
    <source>
        <dbReference type="SAM" id="Phobius"/>
    </source>
</evidence>
<gene>
    <name evidence="3" type="ORF">ITX44_28605</name>
</gene>
<dbReference type="PRINTS" id="PR00834">
    <property type="entry name" value="PROTEASES2C"/>
</dbReference>
<keyword evidence="2" id="KW-0472">Membrane</keyword>
<dbReference type="RefSeq" id="WP_205360454.1">
    <property type="nucleotide sequence ID" value="NZ_JADKYB010000018.1"/>
</dbReference>
<keyword evidence="4" id="KW-1185">Reference proteome</keyword>
<comment type="caution">
    <text evidence="3">The sequence shown here is derived from an EMBL/GenBank/DDBJ whole genome shotgun (WGS) entry which is preliminary data.</text>
</comment>
<dbReference type="PANTHER" id="PTHR22939">
    <property type="entry name" value="SERINE PROTEASE FAMILY S1C HTRA-RELATED"/>
    <property type="match status" value="1"/>
</dbReference>
<dbReference type="Gene3D" id="2.40.10.10">
    <property type="entry name" value="Trypsin-like serine proteases"/>
    <property type="match status" value="2"/>
</dbReference>
<proteinExistence type="predicted"/>
<feature type="compositionally biased region" description="Pro residues" evidence="1">
    <location>
        <begin position="64"/>
        <end position="85"/>
    </location>
</feature>
<accession>A0ABS2TYN5</accession>
<evidence type="ECO:0000313" key="3">
    <source>
        <dbReference type="EMBL" id="MBM9508446.1"/>
    </source>
</evidence>
<dbReference type="PANTHER" id="PTHR22939:SF129">
    <property type="entry name" value="SERINE PROTEASE HTRA2, MITOCHONDRIAL"/>
    <property type="match status" value="1"/>
</dbReference>
<protein>
    <submittedName>
        <fullName evidence="3">Trypsin-like peptidase domain-containing protein</fullName>
    </submittedName>
</protein>
<evidence type="ECO:0000313" key="4">
    <source>
        <dbReference type="Proteomes" id="UP000749040"/>
    </source>
</evidence>
<dbReference type="Pfam" id="PF13365">
    <property type="entry name" value="Trypsin_2"/>
    <property type="match status" value="1"/>
</dbReference>
<dbReference type="Proteomes" id="UP000749040">
    <property type="component" value="Unassembled WGS sequence"/>
</dbReference>